<sequence>KLDHAQITIGGGYGNMDGIRVKTSKNELEKLYIEKKMSCKSIGSMLRCSGTQVRDRLIEYDISIRKNVKIEIPESELRELYLKKMMSTDEIAKRFGYSQSVISSRLAMYSIPARISIGGRPGKRQIYKKQCQYHNCPNPPFTTLREKQQFCSHRCYNASTRTLKGTQRECANSNCRKQFEPTQSKQQCCGPECASKKSGISHMKHEYNIPDGLTKRERRNFIQNKKRNERAKTDPGFRLNERMRKAIYFSILGRKNGRHWEHLVGWTLKQLKTHLQKLFQSGMTWDNYGKWHVDHIVPISVHNFSKPEHPDFKRCWALSNLQPMWGPENQSKGARIEKHFQPKLQLEIKEAG</sequence>
<protein>
    <submittedName>
        <fullName evidence="1">Uncharacterized protein</fullName>
    </submittedName>
</protein>
<reference evidence="1" key="1">
    <citation type="journal article" date="2015" name="Nature">
        <title>Complex archaea that bridge the gap between prokaryotes and eukaryotes.</title>
        <authorList>
            <person name="Spang A."/>
            <person name="Saw J.H."/>
            <person name="Jorgensen S.L."/>
            <person name="Zaremba-Niedzwiedzka K."/>
            <person name="Martijn J."/>
            <person name="Lind A.E."/>
            <person name="van Eijk R."/>
            <person name="Schleper C."/>
            <person name="Guy L."/>
            <person name="Ettema T.J."/>
        </authorList>
    </citation>
    <scope>NUCLEOTIDE SEQUENCE</scope>
</reference>
<accession>A0A0F9ICT6</accession>
<feature type="non-terminal residue" evidence="1">
    <location>
        <position position="1"/>
    </location>
</feature>
<comment type="caution">
    <text evidence="1">The sequence shown here is derived from an EMBL/GenBank/DDBJ whole genome shotgun (WGS) entry which is preliminary data.</text>
</comment>
<proteinExistence type="predicted"/>
<evidence type="ECO:0000313" key="1">
    <source>
        <dbReference type="EMBL" id="KKM25406.1"/>
    </source>
</evidence>
<dbReference type="AlphaFoldDB" id="A0A0F9ICT6"/>
<dbReference type="EMBL" id="LAZR01012727">
    <property type="protein sequence ID" value="KKM25406.1"/>
    <property type="molecule type" value="Genomic_DNA"/>
</dbReference>
<gene>
    <name evidence="1" type="ORF">LCGC14_1595390</name>
</gene>
<organism evidence="1">
    <name type="scientific">marine sediment metagenome</name>
    <dbReference type="NCBI Taxonomy" id="412755"/>
    <lineage>
        <taxon>unclassified sequences</taxon>
        <taxon>metagenomes</taxon>
        <taxon>ecological metagenomes</taxon>
    </lineage>
</organism>
<name>A0A0F9ICT6_9ZZZZ</name>